<comment type="caution">
    <text evidence="5">The sequence shown here is derived from an EMBL/GenBank/DDBJ whole genome shotgun (WGS) entry which is preliminary data.</text>
</comment>
<dbReference type="SUPFAM" id="SSF55785">
    <property type="entry name" value="PYP-like sensor domain (PAS domain)"/>
    <property type="match status" value="1"/>
</dbReference>
<dbReference type="Pfam" id="PF00990">
    <property type="entry name" value="GGDEF"/>
    <property type="match status" value="1"/>
</dbReference>
<evidence type="ECO:0000313" key="6">
    <source>
        <dbReference type="Proteomes" id="UP001524499"/>
    </source>
</evidence>
<dbReference type="NCBIfam" id="TIGR00229">
    <property type="entry name" value="sensory_box"/>
    <property type="match status" value="1"/>
</dbReference>
<keyword evidence="6" id="KW-1185">Reference proteome</keyword>
<name>A0ABT1TIV3_9GAMM</name>
<dbReference type="Pfam" id="PF13188">
    <property type="entry name" value="PAS_8"/>
    <property type="match status" value="1"/>
</dbReference>
<dbReference type="RefSeq" id="WP_256603173.1">
    <property type="nucleotide sequence ID" value="NZ_JANIBJ010000026.1"/>
</dbReference>
<dbReference type="CDD" id="cd01948">
    <property type="entry name" value="EAL"/>
    <property type="match status" value="1"/>
</dbReference>
<dbReference type="Pfam" id="PF00563">
    <property type="entry name" value="EAL"/>
    <property type="match status" value="1"/>
</dbReference>
<reference evidence="5 6" key="1">
    <citation type="submission" date="2022-07" db="EMBL/GenBank/DDBJ databases">
        <title>Methylomonas rivi sp. nov., Methylomonas rosea sp. nov., Methylomonas aureus sp. nov. and Methylomonas subterranea sp. nov., four novel methanotrophs isolated from a freshwater creek and the deep terrestrial subsurface.</title>
        <authorList>
            <person name="Abin C."/>
            <person name="Sankaranarayanan K."/>
            <person name="Garner C."/>
            <person name="Sindelar R."/>
            <person name="Kotary K."/>
            <person name="Garner R."/>
            <person name="Barclay S."/>
            <person name="Lawson P."/>
            <person name="Krumholz L."/>
        </authorList>
    </citation>
    <scope>NUCLEOTIDE SEQUENCE [LARGE SCALE GENOMIC DNA]</scope>
    <source>
        <strain evidence="5 6">SURF-2</strain>
    </source>
</reference>
<feature type="domain" description="PAS" evidence="2">
    <location>
        <begin position="283"/>
        <end position="325"/>
    </location>
</feature>
<dbReference type="SUPFAM" id="SSF55073">
    <property type="entry name" value="Nucleotide cyclase"/>
    <property type="match status" value="1"/>
</dbReference>
<dbReference type="Gene3D" id="3.20.20.450">
    <property type="entry name" value="EAL domain"/>
    <property type="match status" value="1"/>
</dbReference>
<dbReference type="PROSITE" id="PS50883">
    <property type="entry name" value="EAL"/>
    <property type="match status" value="1"/>
</dbReference>
<keyword evidence="1" id="KW-1133">Transmembrane helix</keyword>
<feature type="transmembrane region" description="Helical" evidence="1">
    <location>
        <begin position="147"/>
        <end position="171"/>
    </location>
</feature>
<dbReference type="PANTHER" id="PTHR44757:SF2">
    <property type="entry name" value="BIOFILM ARCHITECTURE MAINTENANCE PROTEIN MBAA"/>
    <property type="match status" value="1"/>
</dbReference>
<organism evidence="5 6">
    <name type="scientific">Methylomonas subterranea</name>
    <dbReference type="NCBI Taxonomy" id="2952225"/>
    <lineage>
        <taxon>Bacteria</taxon>
        <taxon>Pseudomonadati</taxon>
        <taxon>Pseudomonadota</taxon>
        <taxon>Gammaproteobacteria</taxon>
        <taxon>Methylococcales</taxon>
        <taxon>Methylococcaceae</taxon>
        <taxon>Methylomonas</taxon>
    </lineage>
</organism>
<accession>A0ABT1TIV3</accession>
<dbReference type="InterPro" id="IPR052155">
    <property type="entry name" value="Biofilm_reg_signaling"/>
</dbReference>
<dbReference type="InterPro" id="IPR035919">
    <property type="entry name" value="EAL_sf"/>
</dbReference>
<proteinExistence type="predicted"/>
<dbReference type="SMART" id="SM00091">
    <property type="entry name" value="PAS"/>
    <property type="match status" value="1"/>
</dbReference>
<dbReference type="InterPro" id="IPR033425">
    <property type="entry name" value="MASE3"/>
</dbReference>
<dbReference type="SMART" id="SM00052">
    <property type="entry name" value="EAL"/>
    <property type="match status" value="1"/>
</dbReference>
<dbReference type="PROSITE" id="PS50887">
    <property type="entry name" value="GGDEF"/>
    <property type="match status" value="1"/>
</dbReference>
<sequence length="859" mass="95781">MSDSLPNKALAVTPILRLLVLLLAIQLASIWSPPLYALQGMANYAPLHTVVEVLAIVVSALVFATGWVVYQKEGSCNMMLLACGFLGVALLDLLHTLSYAGMPDWVTASSPEKAINFWLAARVMAIFAMFGVAFLPRRDLTNPASRWRILAGTLLAVGAVCWIVLSCPHWIPRTFISGQGLTGFKKTSEYLLSSAYALLALRFFRKAGTRQIYDEVVLFGAAATMAMSEVFFTLYADVTDIFNLLGHIYKIVAYGLVYRAVFMTSVELPYQRLYQSSQALKASEAKFHAIIDQSPVAYLLYDQGQCIRYLNKAFIATFGYTEADLGDLREWWNKALPEPEYRQAGIESWRRHVRQAAAAGEVFLPLELDVICKNGTKRTVLLNVSLLGDDLAGHQVMILQDITERVETMRVIWRQAHLDPLTELPNRTLFLDTLAQEMVKARKVGRRMALLFIDIDRFKDVNDTLGHFMGDILLREAGQRLRAVMAPGLTLARLGGDEFTVIAGGLEDRDSVEPLARQILACLSDPFQLANDTVYLSASIGIAMYPDDGKKSEELLKNADQAMYEAKKQGRDCFSFFTGDMQKAAQNRMRLLNELHGALDKQQLMVYYQPIVELATQKICKAEALLRWHHPALGMVSPGQFVPLAEETGMIVGMGDWVFRRAASQVGIWRQQFDPLFQVSVNKSPVQFSKTSYARAHWLQLLEQLGLPGDSIVAEITEGLLLDATHTVGEHLRVFREGGIQVALDDFGTGYSSLAYLKKFPIDYLKIDRSFVSHLTIDSSDMALCEAIIVMAHKLGIKVIAEGIETGEQYDLLVGAGCDYGQGYLFSRPVPADEFSELLRRQKSPATEQSRDEFSLLNE</sequence>
<evidence type="ECO:0000259" key="2">
    <source>
        <dbReference type="PROSITE" id="PS50112"/>
    </source>
</evidence>
<dbReference type="Pfam" id="PF17159">
    <property type="entry name" value="MASE3"/>
    <property type="match status" value="1"/>
</dbReference>
<keyword evidence="1" id="KW-0812">Transmembrane</keyword>
<dbReference type="PROSITE" id="PS50112">
    <property type="entry name" value="PAS"/>
    <property type="match status" value="1"/>
</dbReference>
<dbReference type="SMART" id="SM00267">
    <property type="entry name" value="GGDEF"/>
    <property type="match status" value="1"/>
</dbReference>
<evidence type="ECO:0000313" key="5">
    <source>
        <dbReference type="EMBL" id="MCQ8105249.1"/>
    </source>
</evidence>
<feature type="transmembrane region" description="Helical" evidence="1">
    <location>
        <begin position="216"/>
        <end position="235"/>
    </location>
</feature>
<feature type="transmembrane region" description="Helical" evidence="1">
    <location>
        <begin position="241"/>
        <end position="262"/>
    </location>
</feature>
<evidence type="ECO:0000259" key="3">
    <source>
        <dbReference type="PROSITE" id="PS50883"/>
    </source>
</evidence>
<dbReference type="EMBL" id="JANIBJ010000026">
    <property type="protein sequence ID" value="MCQ8105249.1"/>
    <property type="molecule type" value="Genomic_DNA"/>
</dbReference>
<feature type="domain" description="EAL" evidence="3">
    <location>
        <begin position="588"/>
        <end position="843"/>
    </location>
</feature>
<dbReference type="InterPro" id="IPR043128">
    <property type="entry name" value="Rev_trsase/Diguanyl_cyclase"/>
</dbReference>
<protein>
    <submittedName>
        <fullName evidence="5">EAL domain-containing protein</fullName>
    </submittedName>
</protein>
<dbReference type="NCBIfam" id="TIGR00254">
    <property type="entry name" value="GGDEF"/>
    <property type="match status" value="1"/>
</dbReference>
<keyword evidence="1" id="KW-0472">Membrane</keyword>
<dbReference type="Proteomes" id="UP001524499">
    <property type="component" value="Unassembled WGS sequence"/>
</dbReference>
<feature type="transmembrane region" description="Helical" evidence="1">
    <location>
        <begin position="47"/>
        <end position="70"/>
    </location>
</feature>
<dbReference type="InterPro" id="IPR001633">
    <property type="entry name" value="EAL_dom"/>
</dbReference>
<feature type="transmembrane region" description="Helical" evidence="1">
    <location>
        <begin position="115"/>
        <end position="135"/>
    </location>
</feature>
<evidence type="ECO:0000259" key="4">
    <source>
        <dbReference type="PROSITE" id="PS50887"/>
    </source>
</evidence>
<dbReference type="CDD" id="cd00130">
    <property type="entry name" value="PAS"/>
    <property type="match status" value="1"/>
</dbReference>
<dbReference type="InterPro" id="IPR035965">
    <property type="entry name" value="PAS-like_dom_sf"/>
</dbReference>
<gene>
    <name evidence="5" type="ORF">NP590_14130</name>
</gene>
<dbReference type="Gene3D" id="3.30.70.270">
    <property type="match status" value="1"/>
</dbReference>
<dbReference type="InterPro" id="IPR000160">
    <property type="entry name" value="GGDEF_dom"/>
</dbReference>
<evidence type="ECO:0000256" key="1">
    <source>
        <dbReference type="SAM" id="Phobius"/>
    </source>
</evidence>
<feature type="transmembrane region" description="Helical" evidence="1">
    <location>
        <begin position="77"/>
        <end position="95"/>
    </location>
</feature>
<dbReference type="InterPro" id="IPR000014">
    <property type="entry name" value="PAS"/>
</dbReference>
<dbReference type="CDD" id="cd01949">
    <property type="entry name" value="GGDEF"/>
    <property type="match status" value="1"/>
</dbReference>
<dbReference type="SUPFAM" id="SSF141868">
    <property type="entry name" value="EAL domain-like"/>
    <property type="match status" value="1"/>
</dbReference>
<dbReference type="PANTHER" id="PTHR44757">
    <property type="entry name" value="DIGUANYLATE CYCLASE DGCP"/>
    <property type="match status" value="1"/>
</dbReference>
<dbReference type="InterPro" id="IPR029787">
    <property type="entry name" value="Nucleotide_cyclase"/>
</dbReference>
<dbReference type="Gene3D" id="3.30.450.20">
    <property type="entry name" value="PAS domain"/>
    <property type="match status" value="1"/>
</dbReference>
<feature type="domain" description="GGDEF" evidence="4">
    <location>
        <begin position="446"/>
        <end position="579"/>
    </location>
</feature>